<dbReference type="InterPro" id="IPR001932">
    <property type="entry name" value="PPM-type_phosphatase-like_dom"/>
</dbReference>
<feature type="domain" description="PPM-type phosphatase" evidence="1">
    <location>
        <begin position="16"/>
        <end position="233"/>
    </location>
</feature>
<evidence type="ECO:0000313" key="3">
    <source>
        <dbReference type="Proteomes" id="UP001560267"/>
    </source>
</evidence>
<dbReference type="Gene3D" id="3.60.40.10">
    <property type="entry name" value="PPM-type phosphatase domain"/>
    <property type="match status" value="1"/>
</dbReference>
<comment type="caution">
    <text evidence="2">The sequence shown here is derived from an EMBL/GenBank/DDBJ whole genome shotgun (WGS) entry which is preliminary data.</text>
</comment>
<dbReference type="Proteomes" id="UP001560267">
    <property type="component" value="Unassembled WGS sequence"/>
</dbReference>
<dbReference type="RefSeq" id="WP_369084884.1">
    <property type="nucleotide sequence ID" value="NZ_JBFSHR010000067.1"/>
</dbReference>
<name>A0ABV3Y4Z7_9ACTN</name>
<keyword evidence="3" id="KW-1185">Reference proteome</keyword>
<reference evidence="2 3" key="1">
    <citation type="submission" date="2024-07" db="EMBL/GenBank/DDBJ databases">
        <title>Draft Genome Sequence of Ferrimicrobium acidiphilum Strain YE2023, Isolated from a Pulp of Bioleach Reactor.</title>
        <authorList>
            <person name="Elkina Y.A."/>
            <person name="Bulaeva A.G."/>
            <person name="Beletsky A.V."/>
            <person name="Mardanov A.V."/>
        </authorList>
    </citation>
    <scope>NUCLEOTIDE SEQUENCE [LARGE SCALE GENOMIC DNA]</scope>
    <source>
        <strain evidence="2 3">YE2023</strain>
    </source>
</reference>
<organism evidence="2 3">
    <name type="scientific">Ferrimicrobium acidiphilum</name>
    <dbReference type="NCBI Taxonomy" id="121039"/>
    <lineage>
        <taxon>Bacteria</taxon>
        <taxon>Bacillati</taxon>
        <taxon>Actinomycetota</taxon>
        <taxon>Acidimicrobiia</taxon>
        <taxon>Acidimicrobiales</taxon>
        <taxon>Acidimicrobiaceae</taxon>
        <taxon>Ferrimicrobium</taxon>
    </lineage>
</organism>
<evidence type="ECO:0000313" key="2">
    <source>
        <dbReference type="EMBL" id="MEX6430624.1"/>
    </source>
</evidence>
<dbReference type="EMBL" id="JBFSHR010000067">
    <property type="protein sequence ID" value="MEX6430624.1"/>
    <property type="molecule type" value="Genomic_DNA"/>
</dbReference>
<gene>
    <name evidence="2" type="ORF">AB6A68_12380</name>
</gene>
<dbReference type="InterPro" id="IPR036457">
    <property type="entry name" value="PPM-type-like_dom_sf"/>
</dbReference>
<protein>
    <recommendedName>
        <fullName evidence="1">PPM-type phosphatase domain-containing protein</fullName>
    </recommendedName>
</protein>
<accession>A0ABV3Y4Z7</accession>
<dbReference type="Pfam" id="PF13672">
    <property type="entry name" value="PP2C_2"/>
    <property type="match status" value="1"/>
</dbReference>
<proteinExistence type="predicted"/>
<evidence type="ECO:0000259" key="1">
    <source>
        <dbReference type="Pfam" id="PF13672"/>
    </source>
</evidence>
<sequence>MLKVDGISEPGSVLVPNQDRWGFKKDLAWVVDGATNLDGTSVSPDGDDGAWIAEATHRFLLNWDSSSNSALQDSLIKLSDSLASDYMHWTQAANITPLMQPSAALAVIRLTDSEIEYLLLGDCSITFLNPIEHSFTLLTPTDLGRLDQIAIQELAGFMRQGLSFSEAKEAVNPTLQRHRRMMNQNHGYWIFGLESSAIGHAVHGRLPVDEGSIFVLASDGFSRIWDTYNMLQPGWNTYHEIERKGLASVLERLRATERQDFDAIKWPRLKISDDASVVVAKVAIGD</sequence>
<dbReference type="SUPFAM" id="SSF81606">
    <property type="entry name" value="PP2C-like"/>
    <property type="match status" value="1"/>
</dbReference>